<keyword evidence="3" id="KW-1185">Reference proteome</keyword>
<dbReference type="InterPro" id="IPR024529">
    <property type="entry name" value="ECF_trnsprt_substrate-spec"/>
</dbReference>
<keyword evidence="1" id="KW-0812">Transmembrane</keyword>
<dbReference type="GO" id="GO:0022857">
    <property type="term" value="F:transmembrane transporter activity"/>
    <property type="evidence" value="ECO:0007669"/>
    <property type="project" value="InterPro"/>
</dbReference>
<feature type="transmembrane region" description="Helical" evidence="1">
    <location>
        <begin position="12"/>
        <end position="34"/>
    </location>
</feature>
<dbReference type="Pfam" id="PF12822">
    <property type="entry name" value="ECF_trnsprt"/>
    <property type="match status" value="2"/>
</dbReference>
<gene>
    <name evidence="2" type="ORF">DXA39_02155</name>
</gene>
<keyword evidence="1" id="KW-0472">Membrane</keyword>
<feature type="transmembrane region" description="Helical" evidence="1">
    <location>
        <begin position="142"/>
        <end position="164"/>
    </location>
</feature>
<dbReference type="EMBL" id="QVEU01000002">
    <property type="protein sequence ID" value="RGB77051.1"/>
    <property type="molecule type" value="Genomic_DNA"/>
</dbReference>
<evidence type="ECO:0000256" key="1">
    <source>
        <dbReference type="SAM" id="Phobius"/>
    </source>
</evidence>
<proteinExistence type="predicted"/>
<organism evidence="2 3">
    <name type="scientific">Anaerococcus nagyae</name>
    <dbReference type="NCBI Taxonomy" id="1755241"/>
    <lineage>
        <taxon>Bacteria</taxon>
        <taxon>Bacillati</taxon>
        <taxon>Bacillota</taxon>
        <taxon>Tissierellia</taxon>
        <taxon>Tissierellales</taxon>
        <taxon>Peptoniphilaceae</taxon>
        <taxon>Anaerococcus</taxon>
    </lineage>
</organism>
<evidence type="ECO:0000313" key="3">
    <source>
        <dbReference type="Proteomes" id="UP000261011"/>
    </source>
</evidence>
<protein>
    <submittedName>
        <fullName evidence="2">ECF transporter S component</fullName>
    </submittedName>
</protein>
<name>A0A3E2TJ64_9FIRM</name>
<dbReference type="AlphaFoldDB" id="A0A3E2TJ64"/>
<evidence type="ECO:0000313" key="2">
    <source>
        <dbReference type="EMBL" id="RGB77051.1"/>
    </source>
</evidence>
<feature type="transmembrane region" description="Helical" evidence="1">
    <location>
        <begin position="218"/>
        <end position="240"/>
    </location>
</feature>
<feature type="transmembrane region" description="Helical" evidence="1">
    <location>
        <begin position="176"/>
        <end position="198"/>
    </location>
</feature>
<dbReference type="RefSeq" id="WP_117520650.1">
    <property type="nucleotide sequence ID" value="NZ_AP031484.1"/>
</dbReference>
<dbReference type="OrthoDB" id="9813540at2"/>
<feature type="transmembrane region" description="Helical" evidence="1">
    <location>
        <begin position="83"/>
        <end position="106"/>
    </location>
</feature>
<feature type="transmembrane region" description="Helical" evidence="1">
    <location>
        <begin position="118"/>
        <end position="136"/>
    </location>
</feature>
<dbReference type="Proteomes" id="UP000261011">
    <property type="component" value="Unassembled WGS sequence"/>
</dbReference>
<comment type="caution">
    <text evidence="2">The sequence shown here is derived from an EMBL/GenBank/DDBJ whole genome shotgun (WGS) entry which is preliminary data.</text>
</comment>
<keyword evidence="1" id="KW-1133">Transmembrane helix</keyword>
<sequence>MKNTKLDNKKLVTASVLGAITIVLGLTPLGLIPLGIINATTMHIPVIIAAIVEGPLVGALVGLIFGISSLANAFLRPGPISFVFYNPLISILPRILIGITSYYAYNGVKKASTKNSKTIARVIWILISLALVYVLYKDIKTGASPLNITIVVILLLISIALFIYSRKSSSLDFPVAIGAFVGSMTNTILVLGGIYLIYAQKYVEALNIPLENAKSAILGVSVTSGIPEAIFSVIITTAVVKAVKRSRR</sequence>
<reference evidence="2 3" key="1">
    <citation type="submission" date="2018-08" db="EMBL/GenBank/DDBJ databases">
        <title>A genome reference for cultivated species of the human gut microbiota.</title>
        <authorList>
            <person name="Zou Y."/>
            <person name="Xue W."/>
            <person name="Luo G."/>
        </authorList>
    </citation>
    <scope>NUCLEOTIDE SEQUENCE [LARGE SCALE GENOMIC DNA]</scope>
    <source>
        <strain evidence="2 3">OF01-3</strain>
    </source>
</reference>
<feature type="transmembrane region" description="Helical" evidence="1">
    <location>
        <begin position="46"/>
        <end position="71"/>
    </location>
</feature>
<dbReference type="Gene3D" id="1.10.1760.20">
    <property type="match status" value="1"/>
</dbReference>
<accession>A0A3E2TJ64</accession>